<feature type="binding site" evidence="4">
    <location>
        <position position="59"/>
    </location>
    <ligand>
        <name>Zn(2+)</name>
        <dbReference type="ChEBI" id="CHEBI:29105"/>
        <label>2</label>
    </ligand>
</feature>
<keyword evidence="4" id="KW-0479">Metal-binding</keyword>
<dbReference type="SUPFAM" id="SSF53649">
    <property type="entry name" value="Alkaline phosphatase-like"/>
    <property type="match status" value="1"/>
</dbReference>
<dbReference type="GO" id="GO:0004035">
    <property type="term" value="F:alkaline phosphatase activity"/>
    <property type="evidence" value="ECO:0007669"/>
    <property type="project" value="UniProtKB-EC"/>
</dbReference>
<dbReference type="EMBL" id="KN730023">
    <property type="protein sequence ID" value="KIH61556.1"/>
    <property type="molecule type" value="Genomic_DNA"/>
</dbReference>
<evidence type="ECO:0000256" key="3">
    <source>
        <dbReference type="PIRSR" id="PIRSR601952-1"/>
    </source>
</evidence>
<evidence type="ECO:0000313" key="7">
    <source>
        <dbReference type="Proteomes" id="UP000054047"/>
    </source>
</evidence>
<evidence type="ECO:0000313" key="6">
    <source>
        <dbReference type="EMBL" id="KIH61556.1"/>
    </source>
</evidence>
<gene>
    <name evidence="6" type="ORF">ANCDUO_08171</name>
</gene>
<keyword evidence="4" id="KW-0460">Magnesium</keyword>
<feature type="binding site" evidence="4">
    <location>
        <position position="59"/>
    </location>
    <ligand>
        <name>Mg(2+)</name>
        <dbReference type="ChEBI" id="CHEBI:18420"/>
    </ligand>
</feature>
<dbReference type="OrthoDB" id="5818554at2759"/>
<keyword evidence="7" id="KW-1185">Reference proteome</keyword>
<proteinExistence type="inferred from homology"/>
<dbReference type="PANTHER" id="PTHR11596">
    <property type="entry name" value="ALKALINE PHOSPHATASE"/>
    <property type="match status" value="1"/>
</dbReference>
<dbReference type="Gene3D" id="3.40.720.10">
    <property type="entry name" value="Alkaline Phosphatase, subunit A"/>
    <property type="match status" value="1"/>
</dbReference>
<dbReference type="PANTHER" id="PTHR11596:SF5">
    <property type="entry name" value="ALKALINE PHOSPHATASE"/>
    <property type="match status" value="1"/>
</dbReference>
<keyword evidence="4" id="KW-0862">Zinc</keyword>
<protein>
    <recommendedName>
        <fullName evidence="1">alkaline phosphatase</fullName>
        <ecNumber evidence="1">3.1.3.1</ecNumber>
    </recommendedName>
</protein>
<dbReference type="EC" id="3.1.3.1" evidence="1"/>
<evidence type="ECO:0000256" key="1">
    <source>
        <dbReference type="ARBA" id="ARBA00012647"/>
    </source>
</evidence>
<organism evidence="6 7">
    <name type="scientific">Ancylostoma duodenale</name>
    <dbReference type="NCBI Taxonomy" id="51022"/>
    <lineage>
        <taxon>Eukaryota</taxon>
        <taxon>Metazoa</taxon>
        <taxon>Ecdysozoa</taxon>
        <taxon>Nematoda</taxon>
        <taxon>Chromadorea</taxon>
        <taxon>Rhabditida</taxon>
        <taxon>Rhabditina</taxon>
        <taxon>Rhabditomorpha</taxon>
        <taxon>Strongyloidea</taxon>
        <taxon>Ancylostomatidae</taxon>
        <taxon>Ancylostomatinae</taxon>
        <taxon>Ancylostoma</taxon>
    </lineage>
</organism>
<dbReference type="AlphaFoldDB" id="A0A0C2GWQ0"/>
<name>A0A0C2GWQ0_9BILA</name>
<dbReference type="Pfam" id="PF00245">
    <property type="entry name" value="Alk_phosphatase"/>
    <property type="match status" value="1"/>
</dbReference>
<evidence type="ECO:0000256" key="5">
    <source>
        <dbReference type="RuleBase" id="RU003946"/>
    </source>
</evidence>
<comment type="cofactor">
    <cofactor evidence="4">
        <name>Zn(2+)</name>
        <dbReference type="ChEBI" id="CHEBI:29105"/>
    </cofactor>
    <text evidence="4">Binds 2 Zn(2+) ions.</text>
</comment>
<dbReference type="InterPro" id="IPR001952">
    <property type="entry name" value="Alkaline_phosphatase"/>
</dbReference>
<evidence type="ECO:0000256" key="4">
    <source>
        <dbReference type="PIRSR" id="PIRSR601952-2"/>
    </source>
</evidence>
<comment type="cofactor">
    <cofactor evidence="4">
        <name>Mg(2+)</name>
        <dbReference type="ChEBI" id="CHEBI:18420"/>
    </cofactor>
    <text evidence="4">Binds 1 Mg(2+) ion.</text>
</comment>
<dbReference type="GO" id="GO:0046872">
    <property type="term" value="F:metal ion binding"/>
    <property type="evidence" value="ECO:0007669"/>
    <property type="project" value="UniProtKB-KW"/>
</dbReference>
<keyword evidence="2" id="KW-0597">Phosphoprotein</keyword>
<dbReference type="Proteomes" id="UP000054047">
    <property type="component" value="Unassembled WGS sequence"/>
</dbReference>
<sequence length="143" mass="16112">MSSLRPGYSYPNQWRIFSDPHDIEFWNRIAREHVDRKLRANPHLLTVKKPKNVILFIGDGMGISTVTSARINKNQKAGNPYLNEPLFFERFATAGMVKTSSFSHHVTDSAAGAMALLTGRKWGIPRYVVGLSCRIPPLLMSDL</sequence>
<evidence type="ECO:0000256" key="2">
    <source>
        <dbReference type="ARBA" id="ARBA00022553"/>
    </source>
</evidence>
<comment type="similarity">
    <text evidence="5">Belongs to the alkaline phosphatase family.</text>
</comment>
<feature type="active site" description="Phosphoserine intermediate" evidence="3">
    <location>
        <position position="109"/>
    </location>
</feature>
<accession>A0A0C2GWQ0</accession>
<reference evidence="6 7" key="1">
    <citation type="submission" date="2013-12" db="EMBL/GenBank/DDBJ databases">
        <title>Draft genome of the parsitic nematode Ancylostoma duodenale.</title>
        <authorList>
            <person name="Mitreva M."/>
        </authorList>
    </citation>
    <scope>NUCLEOTIDE SEQUENCE [LARGE SCALE GENOMIC DNA]</scope>
    <source>
        <strain evidence="6 7">Zhejiang</strain>
    </source>
</reference>
<dbReference type="PRINTS" id="PR00113">
    <property type="entry name" value="ALKPHPHTASE"/>
</dbReference>
<dbReference type="InterPro" id="IPR017850">
    <property type="entry name" value="Alkaline_phosphatase_core_sf"/>
</dbReference>